<organism evidence="5 6">
    <name type="scientific">Microbacterium immunditiarum</name>
    <dbReference type="NCBI Taxonomy" id="337480"/>
    <lineage>
        <taxon>Bacteria</taxon>
        <taxon>Bacillati</taxon>
        <taxon>Actinomycetota</taxon>
        <taxon>Actinomycetes</taxon>
        <taxon>Micrococcales</taxon>
        <taxon>Microbacteriaceae</taxon>
        <taxon>Microbacterium</taxon>
    </lineage>
</organism>
<evidence type="ECO:0000256" key="1">
    <source>
        <dbReference type="ARBA" id="ARBA00001946"/>
    </source>
</evidence>
<protein>
    <submittedName>
        <fullName evidence="5">L-alanine-DL-glutamate epimerase-like enolase superfamily enzyme</fullName>
    </submittedName>
</protein>
<dbReference type="AlphaFoldDB" id="A0A7Y9KJS2"/>
<dbReference type="SUPFAM" id="SSF54826">
    <property type="entry name" value="Enolase N-terminal domain-like"/>
    <property type="match status" value="1"/>
</dbReference>
<dbReference type="Pfam" id="PF02746">
    <property type="entry name" value="MR_MLE_N"/>
    <property type="match status" value="1"/>
</dbReference>
<dbReference type="Proteomes" id="UP000576969">
    <property type="component" value="Unassembled WGS sequence"/>
</dbReference>
<gene>
    <name evidence="5" type="ORF">BJ991_000097</name>
</gene>
<dbReference type="PANTHER" id="PTHR13794">
    <property type="entry name" value="ENOLASE SUPERFAMILY, MANDELATE RACEMASE"/>
    <property type="match status" value="1"/>
</dbReference>
<reference evidence="5 6" key="1">
    <citation type="submission" date="2020-07" db="EMBL/GenBank/DDBJ databases">
        <title>Sequencing the genomes of 1000 actinobacteria strains.</title>
        <authorList>
            <person name="Klenk H.-P."/>
        </authorList>
    </citation>
    <scope>NUCLEOTIDE SEQUENCE [LARGE SCALE GENOMIC DNA]</scope>
    <source>
        <strain evidence="5 6">DSM 24662</strain>
    </source>
</reference>
<dbReference type="SFLD" id="SFLDG00179">
    <property type="entry name" value="mandelate_racemase"/>
    <property type="match status" value="1"/>
</dbReference>
<dbReference type="GO" id="GO:0016836">
    <property type="term" value="F:hydro-lyase activity"/>
    <property type="evidence" value="ECO:0007669"/>
    <property type="project" value="TreeGrafter"/>
</dbReference>
<dbReference type="Gene3D" id="3.30.390.10">
    <property type="entry name" value="Enolase-like, N-terminal domain"/>
    <property type="match status" value="1"/>
</dbReference>
<dbReference type="InterPro" id="IPR036849">
    <property type="entry name" value="Enolase-like_C_sf"/>
</dbReference>
<dbReference type="InterPro" id="IPR013342">
    <property type="entry name" value="Mandelate_racemase_C"/>
</dbReference>
<dbReference type="SMART" id="SM00922">
    <property type="entry name" value="MR_MLE"/>
    <property type="match status" value="1"/>
</dbReference>
<dbReference type="Pfam" id="PF13378">
    <property type="entry name" value="MR_MLE_C"/>
    <property type="match status" value="1"/>
</dbReference>
<dbReference type="PROSITE" id="PS00908">
    <property type="entry name" value="MR_MLE_1"/>
    <property type="match status" value="1"/>
</dbReference>
<evidence type="ECO:0000259" key="4">
    <source>
        <dbReference type="SMART" id="SM00922"/>
    </source>
</evidence>
<dbReference type="InterPro" id="IPR046945">
    <property type="entry name" value="RHMD-like"/>
</dbReference>
<dbReference type="Gene3D" id="3.20.20.120">
    <property type="entry name" value="Enolase-like C-terminal domain"/>
    <property type="match status" value="1"/>
</dbReference>
<comment type="cofactor">
    <cofactor evidence="1">
        <name>Mg(2+)</name>
        <dbReference type="ChEBI" id="CHEBI:18420"/>
    </cofactor>
</comment>
<proteinExistence type="predicted"/>
<dbReference type="GO" id="GO:0000287">
    <property type="term" value="F:magnesium ion binding"/>
    <property type="evidence" value="ECO:0007669"/>
    <property type="project" value="TreeGrafter"/>
</dbReference>
<dbReference type="CDD" id="cd03316">
    <property type="entry name" value="MR_like"/>
    <property type="match status" value="1"/>
</dbReference>
<comment type="caution">
    <text evidence="5">The sequence shown here is derived from an EMBL/GenBank/DDBJ whole genome shotgun (WGS) entry which is preliminary data.</text>
</comment>
<dbReference type="SUPFAM" id="SSF51604">
    <property type="entry name" value="Enolase C-terminal domain-like"/>
    <property type="match status" value="1"/>
</dbReference>
<dbReference type="SFLD" id="SFLDS00001">
    <property type="entry name" value="Enolase"/>
    <property type="match status" value="1"/>
</dbReference>
<dbReference type="PANTHER" id="PTHR13794:SF58">
    <property type="entry name" value="MITOCHONDRIAL ENOLASE SUPERFAMILY MEMBER 1"/>
    <property type="match status" value="1"/>
</dbReference>
<dbReference type="InterPro" id="IPR029065">
    <property type="entry name" value="Enolase_C-like"/>
</dbReference>
<evidence type="ECO:0000313" key="6">
    <source>
        <dbReference type="Proteomes" id="UP000576969"/>
    </source>
</evidence>
<name>A0A7Y9KJS2_9MICO</name>
<dbReference type="RefSeq" id="WP_179486508.1">
    <property type="nucleotide sequence ID" value="NZ_JACCBV010000001.1"/>
</dbReference>
<dbReference type="InterPro" id="IPR018110">
    <property type="entry name" value="Mandel_Rmase/mucon_lact_enz_CS"/>
</dbReference>
<keyword evidence="2" id="KW-0479">Metal-binding</keyword>
<dbReference type="InterPro" id="IPR029017">
    <property type="entry name" value="Enolase-like_N"/>
</dbReference>
<evidence type="ECO:0000256" key="2">
    <source>
        <dbReference type="ARBA" id="ARBA00022723"/>
    </source>
</evidence>
<keyword evidence="6" id="KW-1185">Reference proteome</keyword>
<dbReference type="GO" id="GO:0016052">
    <property type="term" value="P:carbohydrate catabolic process"/>
    <property type="evidence" value="ECO:0007669"/>
    <property type="project" value="TreeGrafter"/>
</dbReference>
<accession>A0A7Y9KJS2</accession>
<dbReference type="InterPro" id="IPR013341">
    <property type="entry name" value="Mandelate_racemase_N_dom"/>
</dbReference>
<feature type="domain" description="Mandelate racemase/muconate lactonizing enzyme C-terminal" evidence="4">
    <location>
        <begin position="140"/>
        <end position="245"/>
    </location>
</feature>
<dbReference type="GO" id="GO:0009063">
    <property type="term" value="P:amino acid catabolic process"/>
    <property type="evidence" value="ECO:0007669"/>
    <property type="project" value="InterPro"/>
</dbReference>
<sequence length="378" mass="41038">MKIVDVQAHGLRGATPKGGWANELDPNDVVHTVIMITAESGEIGYGSSFTSEHLVRAALEVLRPMLLGEDAREADRISQVLHENTFWQGRGGAITHAISGIDIALWDLLGRALGEPVWRLLGGAYRTRVRPYASVLMQEPPLLAEELSQLRARGFTAFKIGWGDFGRVSTARDEEYISVARGIVGVDCILAVDAGGSDAFWRGNRTWARRTADMLFEYGVDWFEEPLHPDDIDGFVELRRTSRVPISGGETFSRRQEFAKALSAGAFDIVQPDLTKAGGFSEARRIAVLAESVGARLIPHGWNTAFGLAADIHFVAASPLSDLVEYKTGSPYIDDLLEGSPFELDNDGLLAVPSSSGLGVDASHSALRTYSSSFAGHR</sequence>
<dbReference type="EMBL" id="JACCBV010000001">
    <property type="protein sequence ID" value="NYE18069.1"/>
    <property type="molecule type" value="Genomic_DNA"/>
</dbReference>
<evidence type="ECO:0000256" key="3">
    <source>
        <dbReference type="ARBA" id="ARBA00022842"/>
    </source>
</evidence>
<evidence type="ECO:0000313" key="5">
    <source>
        <dbReference type="EMBL" id="NYE18069.1"/>
    </source>
</evidence>
<keyword evidence="3" id="KW-0460">Magnesium</keyword>